<dbReference type="Pfam" id="PF09834">
    <property type="entry name" value="DUF2061"/>
    <property type="match status" value="1"/>
</dbReference>
<sequence>MARYKTLSFAFVHMTVAFSVVYLMTGSWALGGAVALIEPAVNTVAYFFHEKVWERVTARRQAPTPMDSWMPGRAA</sequence>
<dbReference type="Proteomes" id="UP000484885">
    <property type="component" value="Unassembled WGS sequence"/>
</dbReference>
<dbReference type="AlphaFoldDB" id="A0A845UWX7"/>
<keyword evidence="1" id="KW-0812">Transmembrane</keyword>
<protein>
    <submittedName>
        <fullName evidence="3">DUF2061 domain-containing protein</fullName>
    </submittedName>
</protein>
<dbReference type="EMBL" id="JAAGSC010000042">
    <property type="protein sequence ID" value="NDY96363.1"/>
    <property type="molecule type" value="Genomic_DNA"/>
</dbReference>
<evidence type="ECO:0000256" key="1">
    <source>
        <dbReference type="SAM" id="Phobius"/>
    </source>
</evidence>
<organism evidence="3 4">
    <name type="scientific">Wenzhouxiangella limi</name>
    <dbReference type="NCBI Taxonomy" id="2707351"/>
    <lineage>
        <taxon>Bacteria</taxon>
        <taxon>Pseudomonadati</taxon>
        <taxon>Pseudomonadota</taxon>
        <taxon>Gammaproteobacteria</taxon>
        <taxon>Chromatiales</taxon>
        <taxon>Wenzhouxiangellaceae</taxon>
        <taxon>Wenzhouxiangella</taxon>
    </lineage>
</organism>
<reference evidence="3 4" key="1">
    <citation type="submission" date="2020-02" db="EMBL/GenBank/DDBJ databases">
        <authorList>
            <person name="Zhang X.-Y."/>
        </authorList>
    </citation>
    <scope>NUCLEOTIDE SEQUENCE [LARGE SCALE GENOMIC DNA]</scope>
    <source>
        <strain evidence="3 4">C33</strain>
    </source>
</reference>
<feature type="domain" description="DUF2061" evidence="2">
    <location>
        <begin position="5"/>
        <end position="54"/>
    </location>
</feature>
<name>A0A845UWX7_9GAMM</name>
<accession>A0A845UWX7</accession>
<evidence type="ECO:0000313" key="3">
    <source>
        <dbReference type="EMBL" id="NDY96363.1"/>
    </source>
</evidence>
<dbReference type="InterPro" id="IPR018638">
    <property type="entry name" value="DUF2061_membrane"/>
</dbReference>
<feature type="transmembrane region" description="Helical" evidence="1">
    <location>
        <begin position="7"/>
        <end position="24"/>
    </location>
</feature>
<comment type="caution">
    <text evidence="3">The sequence shown here is derived from an EMBL/GenBank/DDBJ whole genome shotgun (WGS) entry which is preliminary data.</text>
</comment>
<evidence type="ECO:0000313" key="4">
    <source>
        <dbReference type="Proteomes" id="UP000484885"/>
    </source>
</evidence>
<keyword evidence="1" id="KW-0472">Membrane</keyword>
<dbReference type="RefSeq" id="WP_164211764.1">
    <property type="nucleotide sequence ID" value="NZ_JAAGSC010000042.1"/>
</dbReference>
<evidence type="ECO:0000259" key="2">
    <source>
        <dbReference type="Pfam" id="PF09834"/>
    </source>
</evidence>
<gene>
    <name evidence="3" type="ORF">G3I74_11540</name>
</gene>
<keyword evidence="4" id="KW-1185">Reference proteome</keyword>
<keyword evidence="1" id="KW-1133">Transmembrane helix</keyword>
<proteinExistence type="predicted"/>